<dbReference type="AlphaFoldDB" id="A0A915ZHX7"/>
<keyword evidence="2" id="KW-0479">Metal-binding</keyword>
<protein>
    <recommendedName>
        <fullName evidence="3">DDE Tnp4 domain-containing protein</fullName>
    </recommendedName>
</protein>
<evidence type="ECO:0000256" key="2">
    <source>
        <dbReference type="ARBA" id="ARBA00022723"/>
    </source>
</evidence>
<accession>A0A915ZHX7</accession>
<proteinExistence type="predicted"/>
<name>A0A915ZHX7_9GLOM</name>
<reference evidence="4" key="1">
    <citation type="submission" date="2020-05" db="EMBL/GenBank/DDBJ databases">
        <authorList>
            <person name="Rincon C."/>
            <person name="Sanders R I."/>
            <person name="Robbins C."/>
            <person name="Chaturvedi A."/>
        </authorList>
    </citation>
    <scope>NUCLEOTIDE SEQUENCE</scope>
    <source>
        <strain evidence="4">CHB12</strain>
    </source>
</reference>
<comment type="cofactor">
    <cofactor evidence="1">
        <name>a divalent metal cation</name>
        <dbReference type="ChEBI" id="CHEBI:60240"/>
    </cofactor>
</comment>
<dbReference type="Pfam" id="PF13359">
    <property type="entry name" value="DDE_Tnp_4"/>
    <property type="match status" value="1"/>
</dbReference>
<dbReference type="GO" id="GO:0046872">
    <property type="term" value="F:metal ion binding"/>
    <property type="evidence" value="ECO:0007669"/>
    <property type="project" value="UniProtKB-KW"/>
</dbReference>
<dbReference type="InterPro" id="IPR027806">
    <property type="entry name" value="HARBI1_dom"/>
</dbReference>
<feature type="domain" description="DDE Tnp4" evidence="3">
    <location>
        <begin position="67"/>
        <end position="120"/>
    </location>
</feature>
<evidence type="ECO:0000313" key="5">
    <source>
        <dbReference type="Proteomes" id="UP000684084"/>
    </source>
</evidence>
<dbReference type="EMBL" id="CAGKOT010000037">
    <property type="protein sequence ID" value="CAB5377320.1"/>
    <property type="molecule type" value="Genomic_DNA"/>
</dbReference>
<gene>
    <name evidence="4" type="ORF">CHRIB12_LOCUS15700</name>
</gene>
<dbReference type="OrthoDB" id="2371547at2759"/>
<comment type="caution">
    <text evidence="4">The sequence shown here is derived from an EMBL/GenBank/DDBJ whole genome shotgun (WGS) entry which is preliminary data.</text>
</comment>
<dbReference type="Proteomes" id="UP000684084">
    <property type="component" value="Unassembled WGS sequence"/>
</dbReference>
<evidence type="ECO:0000259" key="3">
    <source>
        <dbReference type="Pfam" id="PF13359"/>
    </source>
</evidence>
<evidence type="ECO:0000256" key="1">
    <source>
        <dbReference type="ARBA" id="ARBA00001968"/>
    </source>
</evidence>
<sequence>MSYKQKELQQLIESKLVENILDEDFTDSDEEEISEIFILSLLALNEARYLEPRIYNVAKSQYCNPYRNQAEFNRIFSSHRIIIEHAFGRLKNRFAGIREISVKKIPTAINMIDCSIILHNFLELRDDVWENQCESNEEEDNNELDNSNEENLKILGEAKRNWIMRKLFHPYNLY</sequence>
<evidence type="ECO:0000313" key="4">
    <source>
        <dbReference type="EMBL" id="CAB5377320.1"/>
    </source>
</evidence>
<organism evidence="4 5">
    <name type="scientific">Rhizophagus irregularis</name>
    <dbReference type="NCBI Taxonomy" id="588596"/>
    <lineage>
        <taxon>Eukaryota</taxon>
        <taxon>Fungi</taxon>
        <taxon>Fungi incertae sedis</taxon>
        <taxon>Mucoromycota</taxon>
        <taxon>Glomeromycotina</taxon>
        <taxon>Glomeromycetes</taxon>
        <taxon>Glomerales</taxon>
        <taxon>Glomeraceae</taxon>
        <taxon>Rhizophagus</taxon>
    </lineage>
</organism>